<dbReference type="InterPro" id="IPR018294">
    <property type="entry name" value="ISPD_synthase_CS"/>
</dbReference>
<keyword evidence="9" id="KW-1185">Reference proteome</keyword>
<proteinExistence type="inferred from homology"/>
<dbReference type="SUPFAM" id="SSF53448">
    <property type="entry name" value="Nucleotide-diphospho-sugar transferases"/>
    <property type="match status" value="1"/>
</dbReference>
<dbReference type="GO" id="GO:0050518">
    <property type="term" value="F:2-C-methyl-D-erythritol 4-phosphate cytidylyltransferase activity"/>
    <property type="evidence" value="ECO:0007669"/>
    <property type="project" value="UniProtKB-UniRule"/>
</dbReference>
<keyword evidence="4 7" id="KW-0808">Transferase</keyword>
<dbReference type="GO" id="GO:0019288">
    <property type="term" value="P:isopentenyl diphosphate biosynthetic process, methylerythritol 4-phosphate pathway"/>
    <property type="evidence" value="ECO:0007669"/>
    <property type="project" value="UniProtKB-UniRule"/>
</dbReference>
<comment type="catalytic activity">
    <reaction evidence="1 7">
        <text>2-C-methyl-D-erythritol 4-phosphate + CTP + H(+) = 4-CDP-2-C-methyl-D-erythritol + diphosphate</text>
        <dbReference type="Rhea" id="RHEA:13429"/>
        <dbReference type="ChEBI" id="CHEBI:15378"/>
        <dbReference type="ChEBI" id="CHEBI:33019"/>
        <dbReference type="ChEBI" id="CHEBI:37563"/>
        <dbReference type="ChEBI" id="CHEBI:57823"/>
        <dbReference type="ChEBI" id="CHEBI:58262"/>
        <dbReference type="EC" id="2.7.7.60"/>
    </reaction>
</comment>
<dbReference type="AlphaFoldDB" id="A0A1B3XHZ2"/>
<evidence type="ECO:0000256" key="2">
    <source>
        <dbReference type="ARBA" id="ARBA00004787"/>
    </source>
</evidence>
<dbReference type="FunFam" id="3.90.550.10:FF:000003">
    <property type="entry name" value="2-C-methyl-D-erythritol 4-phosphate cytidylyltransferase"/>
    <property type="match status" value="1"/>
</dbReference>
<dbReference type="KEGG" id="bmur:ABE28_000460"/>
<dbReference type="InterPro" id="IPR001228">
    <property type="entry name" value="IspD"/>
</dbReference>
<evidence type="ECO:0000256" key="6">
    <source>
        <dbReference type="ARBA" id="ARBA00023229"/>
    </source>
</evidence>
<keyword evidence="5 7" id="KW-0548">Nucleotidyltransferase</keyword>
<dbReference type="PANTHER" id="PTHR32125:SF4">
    <property type="entry name" value="2-C-METHYL-D-ERYTHRITOL 4-PHOSPHATE CYTIDYLYLTRANSFERASE, CHLOROPLASTIC"/>
    <property type="match status" value="1"/>
</dbReference>
<comment type="similarity">
    <text evidence="3 7">Belongs to the IspD/TarI cytidylyltransferase family. IspD subfamily.</text>
</comment>
<organism evidence="8 9">
    <name type="scientific">Peribacillus muralis</name>
    <dbReference type="NCBI Taxonomy" id="264697"/>
    <lineage>
        <taxon>Bacteria</taxon>
        <taxon>Bacillati</taxon>
        <taxon>Bacillota</taxon>
        <taxon>Bacilli</taxon>
        <taxon>Bacillales</taxon>
        <taxon>Bacillaceae</taxon>
        <taxon>Peribacillus</taxon>
    </lineage>
</organism>
<dbReference type="Gene3D" id="3.90.550.10">
    <property type="entry name" value="Spore Coat Polysaccharide Biosynthesis Protein SpsA, Chain A"/>
    <property type="match status" value="1"/>
</dbReference>
<dbReference type="PROSITE" id="PS01295">
    <property type="entry name" value="ISPD"/>
    <property type="match status" value="1"/>
</dbReference>
<dbReference type="STRING" id="264697.ABE28_000460"/>
<dbReference type="EMBL" id="CP017080">
    <property type="protein sequence ID" value="AOH52839.1"/>
    <property type="molecule type" value="Genomic_DNA"/>
</dbReference>
<evidence type="ECO:0000313" key="9">
    <source>
        <dbReference type="Proteomes" id="UP000077926"/>
    </source>
</evidence>
<name>A0A1B3XHZ2_9BACI</name>
<keyword evidence="6 7" id="KW-0414">Isoprene biosynthesis</keyword>
<accession>A0A1B3XHZ2</accession>
<dbReference type="Proteomes" id="UP000077926">
    <property type="component" value="Chromosome"/>
</dbReference>
<evidence type="ECO:0000313" key="8">
    <source>
        <dbReference type="EMBL" id="AOH52839.1"/>
    </source>
</evidence>
<dbReference type="InterPro" id="IPR029044">
    <property type="entry name" value="Nucleotide-diphossugar_trans"/>
</dbReference>
<gene>
    <name evidence="7" type="primary">ispD</name>
    <name evidence="8" type="ORF">ABE28_000460</name>
</gene>
<dbReference type="PANTHER" id="PTHR32125">
    <property type="entry name" value="2-C-METHYL-D-ERYTHRITOL 4-PHOSPHATE CYTIDYLYLTRANSFERASE, CHLOROPLASTIC"/>
    <property type="match status" value="1"/>
</dbReference>
<dbReference type="UniPathway" id="UPA00056">
    <property type="reaction ID" value="UER00093"/>
</dbReference>
<dbReference type="Pfam" id="PF01128">
    <property type="entry name" value="IspD"/>
    <property type="match status" value="1"/>
</dbReference>
<evidence type="ECO:0000256" key="1">
    <source>
        <dbReference type="ARBA" id="ARBA00001282"/>
    </source>
</evidence>
<protein>
    <recommendedName>
        <fullName evidence="7">2-C-methyl-D-erythritol 4-phosphate cytidylyltransferase</fullName>
        <ecNumber evidence="7">2.7.7.60</ecNumber>
    </recommendedName>
    <alternativeName>
        <fullName evidence="7">4-diphosphocytidyl-2C-methyl-D-erythritol synthase</fullName>
    </alternativeName>
    <alternativeName>
        <fullName evidence="7">MEP cytidylyltransferase</fullName>
        <shortName evidence="7">MCT</shortName>
    </alternativeName>
</protein>
<dbReference type="EC" id="2.7.7.60" evidence="7"/>
<dbReference type="RefSeq" id="WP_064462525.1">
    <property type="nucleotide sequence ID" value="NZ_CP017080.1"/>
</dbReference>
<dbReference type="NCBIfam" id="TIGR00453">
    <property type="entry name" value="ispD"/>
    <property type="match status" value="1"/>
</dbReference>
<comment type="function">
    <text evidence="7">Catalyzes the formation of 4-diphosphocytidyl-2-C-methyl-D-erythritol from CTP and 2-C-methyl-D-erythritol 4-phosphate (MEP).</text>
</comment>
<dbReference type="CDD" id="cd02516">
    <property type="entry name" value="CDP-ME_synthetase"/>
    <property type="match status" value="1"/>
</dbReference>
<feature type="site" description="Positions MEP for the nucleophilic attack" evidence="7">
    <location>
        <position position="207"/>
    </location>
</feature>
<evidence type="ECO:0000256" key="3">
    <source>
        <dbReference type="ARBA" id="ARBA00009789"/>
    </source>
</evidence>
<feature type="site" description="Transition state stabilizer" evidence="7">
    <location>
        <position position="15"/>
    </location>
</feature>
<evidence type="ECO:0000256" key="7">
    <source>
        <dbReference type="HAMAP-Rule" id="MF_00108"/>
    </source>
</evidence>
<dbReference type="HAMAP" id="MF_00108">
    <property type="entry name" value="IspD"/>
    <property type="match status" value="1"/>
</dbReference>
<evidence type="ECO:0000256" key="4">
    <source>
        <dbReference type="ARBA" id="ARBA00022679"/>
    </source>
</evidence>
<dbReference type="OrthoDB" id="9806837at2"/>
<evidence type="ECO:0000256" key="5">
    <source>
        <dbReference type="ARBA" id="ARBA00022695"/>
    </source>
</evidence>
<dbReference type="InterPro" id="IPR034683">
    <property type="entry name" value="IspD/TarI"/>
</dbReference>
<dbReference type="InterPro" id="IPR050088">
    <property type="entry name" value="IspD/TarI_cytidylyltransf_bact"/>
</dbReference>
<sequence length="227" mass="25109">MFYDVVIPAAGQGKRMKAGKNKLFIELSGIPIIVYTLRVFEEDPNCREIILSINPAETEHFNQLIATYGIKKVKGLVAGGSERQQSVYNGLQHAGEEIVLVHDGARPFIDQGQISELALAASLHGGAVIAVQVKDTIKKAADNKILETVERSSLWAVQTPQAFRVSTLKRAHELAEAEAFLGTDDASLLERINEQVVIIEGNYDNIKITTQEDLYFAEAILHKQKRK</sequence>
<reference evidence="8 9" key="1">
    <citation type="submission" date="2016-08" db="EMBL/GenBank/DDBJ databases">
        <title>Complete genome sequence of Bacillus muralis G25-68, a strain with toxicity to nematodes.</title>
        <authorList>
            <person name="Zheng Z."/>
        </authorList>
    </citation>
    <scope>NUCLEOTIDE SEQUENCE [LARGE SCALE GENOMIC DNA]</scope>
    <source>
        <strain evidence="8 9">G25-68</strain>
    </source>
</reference>
<feature type="site" description="Transition state stabilizer" evidence="7">
    <location>
        <position position="22"/>
    </location>
</feature>
<comment type="pathway">
    <text evidence="2 7">Isoprenoid biosynthesis; isopentenyl diphosphate biosynthesis via DXP pathway; isopentenyl diphosphate from 1-deoxy-D-xylulose 5-phosphate: step 2/6.</text>
</comment>
<feature type="site" description="Positions MEP for the nucleophilic attack" evidence="7">
    <location>
        <position position="151"/>
    </location>
</feature>